<keyword evidence="2" id="KW-0479">Metal-binding</keyword>
<organism evidence="7 8">
    <name type="scientific">Acacia crassicarpa</name>
    <name type="common">northern wattle</name>
    <dbReference type="NCBI Taxonomy" id="499986"/>
    <lineage>
        <taxon>Eukaryota</taxon>
        <taxon>Viridiplantae</taxon>
        <taxon>Streptophyta</taxon>
        <taxon>Embryophyta</taxon>
        <taxon>Tracheophyta</taxon>
        <taxon>Spermatophyta</taxon>
        <taxon>Magnoliopsida</taxon>
        <taxon>eudicotyledons</taxon>
        <taxon>Gunneridae</taxon>
        <taxon>Pentapetalae</taxon>
        <taxon>rosids</taxon>
        <taxon>fabids</taxon>
        <taxon>Fabales</taxon>
        <taxon>Fabaceae</taxon>
        <taxon>Caesalpinioideae</taxon>
        <taxon>mimosoid clade</taxon>
        <taxon>Acacieae</taxon>
        <taxon>Acacia</taxon>
    </lineage>
</organism>
<gene>
    <name evidence="7" type="ORF">QN277_017606</name>
</gene>
<dbReference type="Pfam" id="PF04570">
    <property type="entry name" value="zf-FLZ"/>
    <property type="match status" value="1"/>
</dbReference>
<evidence type="ECO:0000256" key="5">
    <source>
        <dbReference type="SAM" id="MobiDB-lite"/>
    </source>
</evidence>
<feature type="domain" description="FLZ-type" evidence="6">
    <location>
        <begin position="330"/>
        <end position="374"/>
    </location>
</feature>
<name>A0AAE1JUE8_9FABA</name>
<dbReference type="InterPro" id="IPR044585">
    <property type="entry name" value="FLZ10/11"/>
</dbReference>
<evidence type="ECO:0000313" key="8">
    <source>
        <dbReference type="Proteomes" id="UP001293593"/>
    </source>
</evidence>
<dbReference type="Proteomes" id="UP001293593">
    <property type="component" value="Unassembled WGS sequence"/>
</dbReference>
<evidence type="ECO:0000313" key="7">
    <source>
        <dbReference type="EMBL" id="KAK4274378.1"/>
    </source>
</evidence>
<keyword evidence="8" id="KW-1185">Reference proteome</keyword>
<keyword evidence="3" id="KW-0863">Zinc-finger</keyword>
<evidence type="ECO:0000256" key="3">
    <source>
        <dbReference type="ARBA" id="ARBA00022771"/>
    </source>
</evidence>
<keyword evidence="3" id="KW-0862">Zinc</keyword>
<accession>A0AAE1JUE8</accession>
<evidence type="ECO:0000256" key="2">
    <source>
        <dbReference type="ARBA" id="ARBA00022723"/>
    </source>
</evidence>
<feature type="zinc finger region" description="FLZ-type" evidence="4">
    <location>
        <begin position="330"/>
        <end position="374"/>
    </location>
</feature>
<evidence type="ECO:0000256" key="4">
    <source>
        <dbReference type="PROSITE-ProRule" id="PRU01131"/>
    </source>
</evidence>
<dbReference type="EMBL" id="JAWXYG010000004">
    <property type="protein sequence ID" value="KAK4274378.1"/>
    <property type="molecule type" value="Genomic_DNA"/>
</dbReference>
<feature type="region of interest" description="Disordered" evidence="5">
    <location>
        <begin position="375"/>
        <end position="398"/>
    </location>
</feature>
<dbReference type="AlphaFoldDB" id="A0AAE1JUE8"/>
<comment type="caution">
    <text evidence="7">The sequence shown here is derived from an EMBL/GenBank/DDBJ whole genome shotgun (WGS) entry which is preliminary data.</text>
</comment>
<comment type="similarity">
    <text evidence="1">Belongs to the FLZ family.</text>
</comment>
<dbReference type="InterPro" id="IPR007650">
    <property type="entry name" value="Zf-FLZ_dom"/>
</dbReference>
<reference evidence="7" key="1">
    <citation type="submission" date="2023-10" db="EMBL/GenBank/DDBJ databases">
        <title>Chromosome-level genome of the transformable northern wattle, Acacia crassicarpa.</title>
        <authorList>
            <person name="Massaro I."/>
            <person name="Sinha N.R."/>
            <person name="Poethig S."/>
            <person name="Leichty A.R."/>
        </authorList>
    </citation>
    <scope>NUCLEOTIDE SEQUENCE</scope>
    <source>
        <strain evidence="7">Acra3RX</strain>
        <tissue evidence="7">Leaf</tissue>
    </source>
</reference>
<evidence type="ECO:0000256" key="1">
    <source>
        <dbReference type="ARBA" id="ARBA00009374"/>
    </source>
</evidence>
<protein>
    <recommendedName>
        <fullName evidence="6">FLZ-type domain-containing protein</fullName>
    </recommendedName>
</protein>
<evidence type="ECO:0000259" key="6">
    <source>
        <dbReference type="PROSITE" id="PS51795"/>
    </source>
</evidence>
<proteinExistence type="inferred from homology"/>
<dbReference type="PANTHER" id="PTHR46868:SF3">
    <property type="entry name" value="FCS-LIKE ZINC FINGER 11"/>
    <property type="match status" value="1"/>
</dbReference>
<feature type="compositionally biased region" description="Basic and acidic residues" evidence="5">
    <location>
        <begin position="377"/>
        <end position="392"/>
    </location>
</feature>
<sequence length="398" mass="44930">MLRKRNRSLQKDQYHMGHNWEYYSQSHGLGNKFRNDLIFNVPRLFVGLVPNSLLDSDSMRSPTSPLDVKVLPTSGNTSRRTPKSCLRSWDCSKVGLSILDSFDGYSSEFSGKIISSSESKIPIISPRMKINFSNCLNNANSFEASKSLPKDFCKLPYTHTRSDIHHKGDSNTLFEIGEACLEHEPFRKSLSSSVDACNPLRSFTGLTLSNYDSDPGFFSVKDVSSQTIFPHFNERNHNPNTSLPTELTSKQVSSLELVESLSASEIEESEDYTCVISHGPNPKTTHIFGDCILETHSNNLRIRVKNEEKENGVSPVANCSQTPNQCPSNNFLSFCYHCNKKLDEGKDIYIYRGEESFCSLTCRDLEIMVDELLQKSSDSEKPQEQEEIRDELFETGVL</sequence>
<dbReference type="PROSITE" id="PS51795">
    <property type="entry name" value="ZF_FLZ"/>
    <property type="match status" value="1"/>
</dbReference>
<dbReference type="PANTHER" id="PTHR46868">
    <property type="entry name" value="FCS-LIKE ZINC FINGER 11"/>
    <property type="match status" value="1"/>
</dbReference>
<dbReference type="GO" id="GO:0008270">
    <property type="term" value="F:zinc ion binding"/>
    <property type="evidence" value="ECO:0007669"/>
    <property type="project" value="UniProtKB-KW"/>
</dbReference>